<evidence type="ECO:0000256" key="2">
    <source>
        <dbReference type="ARBA" id="ARBA00006375"/>
    </source>
</evidence>
<keyword evidence="5" id="KW-0677">Repeat</keyword>
<dbReference type="AlphaFoldDB" id="F2D7J4"/>
<evidence type="ECO:0000256" key="6">
    <source>
        <dbReference type="ARBA" id="ARBA00022989"/>
    </source>
</evidence>
<reference evidence="12" key="1">
    <citation type="journal article" date="2011" name="Plant Physiol.">
        <title>Comprehensive sequence analysis of 24,783 barley full-length cDNAs derived from 12 clone libraries.</title>
        <authorList>
            <person name="Matsumoto T."/>
            <person name="Tanaka T."/>
            <person name="Sakai H."/>
            <person name="Amano N."/>
            <person name="Kanamori H."/>
            <person name="Kurita K."/>
            <person name="Kikuta A."/>
            <person name="Kamiya K."/>
            <person name="Yamamoto M."/>
            <person name="Ikawa H."/>
            <person name="Fujii N."/>
            <person name="Hori K."/>
            <person name="Itoh T."/>
            <person name="Sato K."/>
        </authorList>
    </citation>
    <scope>NUCLEOTIDE SEQUENCE</scope>
    <source>
        <tissue evidence="12">Shoot</tissue>
    </source>
</reference>
<keyword evidence="7 8" id="KW-0472">Membrane</keyword>
<organism evidence="12">
    <name type="scientific">Hordeum vulgare subsp. vulgare</name>
    <name type="common">Domesticated barley</name>
    <dbReference type="NCBI Taxonomy" id="112509"/>
    <lineage>
        <taxon>Eukaryota</taxon>
        <taxon>Viridiplantae</taxon>
        <taxon>Streptophyta</taxon>
        <taxon>Embryophyta</taxon>
        <taxon>Tracheophyta</taxon>
        <taxon>Spermatophyta</taxon>
        <taxon>Magnoliopsida</taxon>
        <taxon>Liliopsida</taxon>
        <taxon>Poales</taxon>
        <taxon>Poaceae</taxon>
        <taxon>BOP clade</taxon>
        <taxon>Pooideae</taxon>
        <taxon>Triticodae</taxon>
        <taxon>Triticeae</taxon>
        <taxon>Hordeinae</taxon>
        <taxon>Hordeum</taxon>
    </lineage>
</organism>
<dbReference type="GO" id="GO:0055085">
    <property type="term" value="P:transmembrane transport"/>
    <property type="evidence" value="ECO:0007669"/>
    <property type="project" value="InterPro"/>
</dbReference>
<feature type="region of interest" description="Disordered" evidence="10">
    <location>
        <begin position="274"/>
        <end position="301"/>
    </location>
</feature>
<evidence type="ECO:0000256" key="5">
    <source>
        <dbReference type="ARBA" id="ARBA00022737"/>
    </source>
</evidence>
<dbReference type="Gene3D" id="1.50.40.10">
    <property type="entry name" value="Mitochondrial carrier domain"/>
    <property type="match status" value="1"/>
</dbReference>
<evidence type="ECO:0000256" key="1">
    <source>
        <dbReference type="ARBA" id="ARBA00004141"/>
    </source>
</evidence>
<feature type="transmembrane region" description="Helical" evidence="11">
    <location>
        <begin position="127"/>
        <end position="150"/>
    </location>
</feature>
<dbReference type="PRINTS" id="PR00926">
    <property type="entry name" value="MITOCARRIER"/>
</dbReference>
<dbReference type="InterPro" id="IPR052217">
    <property type="entry name" value="Mito/Peroxisomal_Carrier"/>
</dbReference>
<evidence type="ECO:0000256" key="10">
    <source>
        <dbReference type="SAM" id="MobiDB-lite"/>
    </source>
</evidence>
<evidence type="ECO:0000256" key="7">
    <source>
        <dbReference type="ARBA" id="ARBA00023136"/>
    </source>
</evidence>
<keyword evidence="3 9" id="KW-0813">Transport</keyword>
<evidence type="ECO:0000256" key="8">
    <source>
        <dbReference type="PROSITE-ProRule" id="PRU00282"/>
    </source>
</evidence>
<keyword evidence="4 8" id="KW-0812">Transmembrane</keyword>
<dbReference type="Pfam" id="PF00153">
    <property type="entry name" value="Mito_carr"/>
    <property type="match status" value="3"/>
</dbReference>
<evidence type="ECO:0000256" key="3">
    <source>
        <dbReference type="ARBA" id="ARBA00022448"/>
    </source>
</evidence>
<dbReference type="GO" id="GO:0016020">
    <property type="term" value="C:membrane"/>
    <property type="evidence" value="ECO:0007669"/>
    <property type="project" value="UniProtKB-SubCell"/>
</dbReference>
<evidence type="ECO:0000256" key="9">
    <source>
        <dbReference type="RuleBase" id="RU000488"/>
    </source>
</evidence>
<comment type="similarity">
    <text evidence="2 9">Belongs to the mitochondrial carrier (TC 2.A.29) family.</text>
</comment>
<evidence type="ECO:0000313" key="12">
    <source>
        <dbReference type="EMBL" id="BAJ91065.1"/>
    </source>
</evidence>
<comment type="subcellular location">
    <subcellularLocation>
        <location evidence="1">Membrane</location>
        <topology evidence="1">Multi-pass membrane protein</topology>
    </subcellularLocation>
</comment>
<feature type="transmembrane region" description="Helical" evidence="11">
    <location>
        <begin position="21"/>
        <end position="39"/>
    </location>
</feature>
<protein>
    <submittedName>
        <fullName evidence="12">Predicted protein</fullName>
    </submittedName>
</protein>
<dbReference type="InterPro" id="IPR018108">
    <property type="entry name" value="MCP_transmembrane"/>
</dbReference>
<accession>F2D7J4</accession>
<dbReference type="SUPFAM" id="SSF103506">
    <property type="entry name" value="Mitochondrial carrier"/>
    <property type="match status" value="1"/>
</dbReference>
<proteinExistence type="evidence at transcript level"/>
<evidence type="ECO:0000256" key="4">
    <source>
        <dbReference type="ARBA" id="ARBA00022692"/>
    </source>
</evidence>
<dbReference type="PROSITE" id="PS50920">
    <property type="entry name" value="SOLCAR"/>
    <property type="match status" value="3"/>
</dbReference>
<feature type="repeat" description="Solcar" evidence="8">
    <location>
        <begin position="123"/>
        <end position="213"/>
    </location>
</feature>
<keyword evidence="6 11" id="KW-1133">Transmembrane helix</keyword>
<dbReference type="InterPro" id="IPR023395">
    <property type="entry name" value="MCP_dom_sf"/>
</dbReference>
<feature type="repeat" description="Solcar" evidence="8">
    <location>
        <begin position="318"/>
        <end position="400"/>
    </location>
</feature>
<dbReference type="PANTHER" id="PTHR45939:SF1">
    <property type="entry name" value="MITOCHONDRIAL THIAMINE PYROPHOSPHATE CARRIER 1-RELATED"/>
    <property type="match status" value="1"/>
</dbReference>
<dbReference type="PANTHER" id="PTHR45939">
    <property type="entry name" value="PEROXISOMAL MEMBRANE PROTEIN PMP34-RELATED"/>
    <property type="match status" value="1"/>
</dbReference>
<evidence type="ECO:0000256" key="11">
    <source>
        <dbReference type="SAM" id="Phobius"/>
    </source>
</evidence>
<feature type="transmembrane region" description="Helical" evidence="11">
    <location>
        <begin position="85"/>
        <end position="106"/>
    </location>
</feature>
<sequence>MAKNITLKEALKTERLTPFGNAVAGAMGAVVSSALVYPLDTVKTRIQGSSTDSSMTKSTGPDRKSKNAILAVLLKTWKNEGLEGFFRGFGANMISTFSMQFAYFFFHSSLRTAVLKRRTSKSLSTSLELLLGALAGALAQIFTIPVAVIATRQQLYERTKGSPETRDPSMFDTARDIIEESGVTGLWTGLKPGLVLTVNPAITYGVFEKLKGMVLAAAAVRAAGASGDEEVAKALNLGPGWSFLLGMTSKTLATVVTYPYIFAKVRLQAKSPKIDSTASPSTSEQQPQTTTSVSPPGSFADVVKHEPAHQHGDHLVTSTDLEANKAEASSSTSHVTVETEQGASKVPVEKKKFTSAVELLQYTYAKHGFKGWYQGMSAQILKAVLSQGILFMLKDQFEKYALVLMILARRALARR</sequence>
<dbReference type="EMBL" id="AK359856">
    <property type="protein sequence ID" value="BAJ91065.1"/>
    <property type="molecule type" value="mRNA"/>
</dbReference>
<feature type="repeat" description="Solcar" evidence="8">
    <location>
        <begin position="16"/>
        <end position="113"/>
    </location>
</feature>
<dbReference type="InterPro" id="IPR002067">
    <property type="entry name" value="MCP"/>
</dbReference>
<feature type="compositionally biased region" description="Low complexity" evidence="10">
    <location>
        <begin position="276"/>
        <end position="298"/>
    </location>
</feature>
<name>F2D7J4_HORVV</name>